<evidence type="ECO:0000256" key="2">
    <source>
        <dbReference type="SAM" id="Phobius"/>
    </source>
</evidence>
<name>A0A849AFL4_9MICO</name>
<dbReference type="Proteomes" id="UP000557772">
    <property type="component" value="Unassembled WGS sequence"/>
</dbReference>
<evidence type="ECO:0000313" key="4">
    <source>
        <dbReference type="EMBL" id="NNG38667.1"/>
    </source>
</evidence>
<keyword evidence="2" id="KW-1133">Transmembrane helix</keyword>
<dbReference type="RefSeq" id="WP_171152694.1">
    <property type="nucleotide sequence ID" value="NZ_JABENB010000001.1"/>
</dbReference>
<keyword evidence="4" id="KW-0808">Transferase</keyword>
<dbReference type="AlphaFoldDB" id="A0A849AFL4"/>
<proteinExistence type="predicted"/>
<dbReference type="EMBL" id="JABENB010000001">
    <property type="protein sequence ID" value="NNG38667.1"/>
    <property type="molecule type" value="Genomic_DNA"/>
</dbReference>
<dbReference type="CDD" id="cd14014">
    <property type="entry name" value="STKc_PknB_like"/>
    <property type="match status" value="1"/>
</dbReference>
<dbReference type="PANTHER" id="PTHR24348:SF68">
    <property type="entry name" value="SERINE_THREONINE-PROTEIN KINASE ATG1C"/>
    <property type="match status" value="1"/>
</dbReference>
<dbReference type="Gene3D" id="3.30.200.20">
    <property type="entry name" value="Phosphorylase Kinase, domain 1"/>
    <property type="match status" value="1"/>
</dbReference>
<dbReference type="InterPro" id="IPR045269">
    <property type="entry name" value="Atg1-like"/>
</dbReference>
<sequence length="371" mass="38625">MAELIAGRYELHEQIGTGGVGAVWRALDRKRGEWVAVKVLTQAEAGSMLRFVREQSLRVRHPHVVAPQGFAADDDLVALSMDLVRGGSVATLLGDHGPLPEPYVAVLLDQVLDALTAIHGAGVVHRDLKPANLLLEPTADGRPFVRVCDFGVAAVVGQPRLTARGTTVGTAGYLAPEQLAGADPDPRSDLYAVGVIGRQLLTGQPPAQSLSTGPPVQPPSAIPVDGIPAETEARLTSVLRALSAENPLDRVQSASEARAMLAPLVPHGAPWAGAADAPYVFEQVAGGPAPEPMTERIATPATGSQVAVALPKPKPNPKPTPSPHPTPDPHPALPQAARPDDPAGKRLRTVMTASFALAAILLVVLLVLLIG</sequence>
<feature type="transmembrane region" description="Helical" evidence="2">
    <location>
        <begin position="350"/>
        <end position="370"/>
    </location>
</feature>
<dbReference type="PROSITE" id="PS00108">
    <property type="entry name" value="PROTEIN_KINASE_ST"/>
    <property type="match status" value="1"/>
</dbReference>
<dbReference type="SUPFAM" id="SSF56112">
    <property type="entry name" value="Protein kinase-like (PK-like)"/>
    <property type="match status" value="1"/>
</dbReference>
<dbReference type="GO" id="GO:0005737">
    <property type="term" value="C:cytoplasm"/>
    <property type="evidence" value="ECO:0007669"/>
    <property type="project" value="TreeGrafter"/>
</dbReference>
<dbReference type="InterPro" id="IPR011009">
    <property type="entry name" value="Kinase-like_dom_sf"/>
</dbReference>
<protein>
    <submittedName>
        <fullName evidence="4">Serine/threonine protein kinase</fullName>
    </submittedName>
</protein>
<dbReference type="InterPro" id="IPR000719">
    <property type="entry name" value="Prot_kinase_dom"/>
</dbReference>
<evidence type="ECO:0000259" key="3">
    <source>
        <dbReference type="PROSITE" id="PS50011"/>
    </source>
</evidence>
<comment type="caution">
    <text evidence="4">The sequence shown here is derived from an EMBL/GenBank/DDBJ whole genome shotgun (WGS) entry which is preliminary data.</text>
</comment>
<keyword evidence="2" id="KW-0812">Transmembrane</keyword>
<reference evidence="4 5" key="1">
    <citation type="submission" date="2020-05" db="EMBL/GenBank/DDBJ databases">
        <title>Flexivirga sp. ID2601S isolated from air conditioner.</title>
        <authorList>
            <person name="Kim D.H."/>
        </authorList>
    </citation>
    <scope>NUCLEOTIDE SEQUENCE [LARGE SCALE GENOMIC DNA]</scope>
    <source>
        <strain evidence="4 5">ID2601S</strain>
    </source>
</reference>
<keyword evidence="4" id="KW-0418">Kinase</keyword>
<feature type="domain" description="Protein kinase" evidence="3">
    <location>
        <begin position="9"/>
        <end position="265"/>
    </location>
</feature>
<organism evidence="4 5">
    <name type="scientific">Flexivirga aerilata</name>
    <dbReference type="NCBI Taxonomy" id="1656889"/>
    <lineage>
        <taxon>Bacteria</taxon>
        <taxon>Bacillati</taxon>
        <taxon>Actinomycetota</taxon>
        <taxon>Actinomycetes</taxon>
        <taxon>Micrococcales</taxon>
        <taxon>Dermacoccaceae</taxon>
        <taxon>Flexivirga</taxon>
    </lineage>
</organism>
<keyword evidence="5" id="KW-1185">Reference proteome</keyword>
<dbReference type="SMART" id="SM00220">
    <property type="entry name" value="S_TKc"/>
    <property type="match status" value="1"/>
</dbReference>
<dbReference type="PANTHER" id="PTHR24348">
    <property type="entry name" value="SERINE/THREONINE-PROTEIN KINASE UNC-51-RELATED"/>
    <property type="match status" value="1"/>
</dbReference>
<accession>A0A849AFL4</accession>
<feature type="region of interest" description="Disordered" evidence="1">
    <location>
        <begin position="302"/>
        <end position="343"/>
    </location>
</feature>
<keyword evidence="2" id="KW-0472">Membrane</keyword>
<gene>
    <name evidence="4" type="ORF">HJ588_05170</name>
</gene>
<keyword evidence="4" id="KW-0723">Serine/threonine-protein kinase</keyword>
<evidence type="ECO:0000313" key="5">
    <source>
        <dbReference type="Proteomes" id="UP000557772"/>
    </source>
</evidence>
<evidence type="ECO:0000256" key="1">
    <source>
        <dbReference type="SAM" id="MobiDB-lite"/>
    </source>
</evidence>
<dbReference type="GO" id="GO:0004674">
    <property type="term" value="F:protein serine/threonine kinase activity"/>
    <property type="evidence" value="ECO:0007669"/>
    <property type="project" value="UniProtKB-KW"/>
</dbReference>
<dbReference type="GO" id="GO:0005524">
    <property type="term" value="F:ATP binding"/>
    <property type="evidence" value="ECO:0007669"/>
    <property type="project" value="InterPro"/>
</dbReference>
<feature type="compositionally biased region" description="Pro residues" evidence="1">
    <location>
        <begin position="312"/>
        <end position="332"/>
    </location>
</feature>
<dbReference type="Gene3D" id="1.10.510.10">
    <property type="entry name" value="Transferase(Phosphotransferase) domain 1"/>
    <property type="match status" value="1"/>
</dbReference>
<dbReference type="PROSITE" id="PS50011">
    <property type="entry name" value="PROTEIN_KINASE_DOM"/>
    <property type="match status" value="1"/>
</dbReference>
<dbReference type="Pfam" id="PF00069">
    <property type="entry name" value="Pkinase"/>
    <property type="match status" value="1"/>
</dbReference>
<dbReference type="InterPro" id="IPR008271">
    <property type="entry name" value="Ser/Thr_kinase_AS"/>
</dbReference>